<reference evidence="1 2" key="1">
    <citation type="submission" date="2012-01" db="EMBL/GenBank/DDBJ databases">
        <title>The Genome Sequence of Treponema denticola SP33.</title>
        <authorList>
            <consortium name="The Broad Institute Genome Sequencing Platform"/>
            <person name="Earl A."/>
            <person name="Ward D."/>
            <person name="Feldgarden M."/>
            <person name="Gevers D."/>
            <person name="Blanton J.M."/>
            <person name="Fenno C.J."/>
            <person name="Baranova O.V."/>
            <person name="Mathney J."/>
            <person name="Dewhirst F.E."/>
            <person name="Izard J."/>
            <person name="Young S.K."/>
            <person name="Zeng Q."/>
            <person name="Gargeya S."/>
            <person name="Fitzgerald M."/>
            <person name="Haas B."/>
            <person name="Abouelleil A."/>
            <person name="Alvarado L."/>
            <person name="Arachchi H.M."/>
            <person name="Berlin A."/>
            <person name="Chapman S.B."/>
            <person name="Gearin G."/>
            <person name="Goldberg J."/>
            <person name="Griggs A."/>
            <person name="Gujja S."/>
            <person name="Hansen M."/>
            <person name="Heiman D."/>
            <person name="Howarth C."/>
            <person name="Larimer J."/>
            <person name="Lui A."/>
            <person name="MacDonald P.J.P."/>
            <person name="McCowen C."/>
            <person name="Montmayeur A."/>
            <person name="Murphy C."/>
            <person name="Neiman D."/>
            <person name="Pearson M."/>
            <person name="Priest M."/>
            <person name="Roberts A."/>
            <person name="Saif S."/>
            <person name="Shea T."/>
            <person name="Sisk P."/>
            <person name="Stolte C."/>
            <person name="Sykes S."/>
            <person name="Wortman J."/>
            <person name="Nusbaum C."/>
            <person name="Birren B."/>
        </authorList>
    </citation>
    <scope>NUCLEOTIDE SEQUENCE [LARGE SCALE GENOMIC DNA]</scope>
    <source>
        <strain evidence="1 2">SP33</strain>
    </source>
</reference>
<dbReference type="PATRIC" id="fig|999437.3.peg.891"/>
<dbReference type="Proteomes" id="UP000016183">
    <property type="component" value="Unassembled WGS sequence"/>
</dbReference>
<accession>M2BUL4</accession>
<proteinExistence type="predicted"/>
<gene>
    <name evidence="1" type="ORF">HMPREF9733_00881</name>
</gene>
<dbReference type="OrthoDB" id="362490at2"/>
<organism evidence="1 2">
    <name type="scientific">Treponema denticola SP33</name>
    <dbReference type="NCBI Taxonomy" id="999437"/>
    <lineage>
        <taxon>Bacteria</taxon>
        <taxon>Pseudomonadati</taxon>
        <taxon>Spirochaetota</taxon>
        <taxon>Spirochaetia</taxon>
        <taxon>Spirochaetales</taxon>
        <taxon>Treponemataceae</taxon>
        <taxon>Treponema</taxon>
    </lineage>
</organism>
<dbReference type="RefSeq" id="WP_010694435.1">
    <property type="nucleotide sequence ID" value="NZ_KB442453.1"/>
</dbReference>
<comment type="caution">
    <text evidence="1">The sequence shown here is derived from an EMBL/GenBank/DDBJ whole genome shotgun (WGS) entry which is preliminary data.</text>
</comment>
<dbReference type="HOGENOM" id="CLU_2738853_0_0_12"/>
<dbReference type="AlphaFoldDB" id="M2BUL4"/>
<protein>
    <submittedName>
        <fullName evidence="1">Uncharacterized protein</fullName>
    </submittedName>
</protein>
<evidence type="ECO:0000313" key="2">
    <source>
        <dbReference type="Proteomes" id="UP000016183"/>
    </source>
</evidence>
<dbReference type="EMBL" id="AGDZ01000018">
    <property type="protein sequence ID" value="EMB25749.1"/>
    <property type="molecule type" value="Genomic_DNA"/>
</dbReference>
<name>M2BUL4_TREDN</name>
<sequence>MSELAFEQLSAQVDMLSYAERIRLLDKIVQTLHKPVNTHKKGSSDFNAAFGLWKDRNISIEKIRAKAWGRS</sequence>
<evidence type="ECO:0000313" key="1">
    <source>
        <dbReference type="EMBL" id="EMB25749.1"/>
    </source>
</evidence>